<feature type="region of interest" description="Disordered" evidence="2">
    <location>
        <begin position="27"/>
        <end position="54"/>
    </location>
</feature>
<dbReference type="EMBL" id="ML119656">
    <property type="protein sequence ID" value="RPA85033.1"/>
    <property type="molecule type" value="Genomic_DNA"/>
</dbReference>
<gene>
    <name evidence="3" type="ORF">BJ508DRAFT_303418</name>
</gene>
<evidence type="ECO:0000256" key="1">
    <source>
        <dbReference type="ARBA" id="ARBA00011353"/>
    </source>
</evidence>
<evidence type="ECO:0000256" key="2">
    <source>
        <dbReference type="SAM" id="MobiDB-lite"/>
    </source>
</evidence>
<evidence type="ECO:0000313" key="3">
    <source>
        <dbReference type="EMBL" id="RPA85033.1"/>
    </source>
</evidence>
<sequence>MVGPNAAKLDIPRKWRFHHTQNVSKLRFRPPTLDETPSDRPHKQPPPPLRVIRGESEDKVEKIIAHERIFGRGRPSFKFHVKFRDEPLSDDKGWFTYQQLIDTAPAALKDYYLLHQIPLTKRLESYIDDDNLSLQTITIENRIFTIWTEFTPIPAPTAEWDLFFQDLHFLSHSVV</sequence>
<dbReference type="SUPFAM" id="SSF54160">
    <property type="entry name" value="Chromo domain-like"/>
    <property type="match status" value="1"/>
</dbReference>
<proteinExistence type="predicted"/>
<accession>A0A3N4IFU7</accession>
<evidence type="ECO:0000313" key="4">
    <source>
        <dbReference type="Proteomes" id="UP000275078"/>
    </source>
</evidence>
<dbReference type="AlphaFoldDB" id="A0A3N4IFU7"/>
<evidence type="ECO:0008006" key="5">
    <source>
        <dbReference type="Google" id="ProtNLM"/>
    </source>
</evidence>
<comment type="subunit">
    <text evidence="1">Component of the NuA4 histone acetyltransferase complex.</text>
</comment>
<name>A0A3N4IFU7_ASCIM</name>
<dbReference type="InterPro" id="IPR016197">
    <property type="entry name" value="Chromo-like_dom_sf"/>
</dbReference>
<dbReference type="Proteomes" id="UP000275078">
    <property type="component" value="Unassembled WGS sequence"/>
</dbReference>
<reference evidence="3 4" key="1">
    <citation type="journal article" date="2018" name="Nat. Ecol. Evol.">
        <title>Pezizomycetes genomes reveal the molecular basis of ectomycorrhizal truffle lifestyle.</title>
        <authorList>
            <person name="Murat C."/>
            <person name="Payen T."/>
            <person name="Noel B."/>
            <person name="Kuo A."/>
            <person name="Morin E."/>
            <person name="Chen J."/>
            <person name="Kohler A."/>
            <person name="Krizsan K."/>
            <person name="Balestrini R."/>
            <person name="Da Silva C."/>
            <person name="Montanini B."/>
            <person name="Hainaut M."/>
            <person name="Levati E."/>
            <person name="Barry K.W."/>
            <person name="Belfiori B."/>
            <person name="Cichocki N."/>
            <person name="Clum A."/>
            <person name="Dockter R.B."/>
            <person name="Fauchery L."/>
            <person name="Guy J."/>
            <person name="Iotti M."/>
            <person name="Le Tacon F."/>
            <person name="Lindquist E.A."/>
            <person name="Lipzen A."/>
            <person name="Malagnac F."/>
            <person name="Mello A."/>
            <person name="Molinier V."/>
            <person name="Miyauchi S."/>
            <person name="Poulain J."/>
            <person name="Riccioni C."/>
            <person name="Rubini A."/>
            <person name="Sitrit Y."/>
            <person name="Splivallo R."/>
            <person name="Traeger S."/>
            <person name="Wang M."/>
            <person name="Zifcakova L."/>
            <person name="Wipf D."/>
            <person name="Zambonelli A."/>
            <person name="Paolocci F."/>
            <person name="Nowrousian M."/>
            <person name="Ottonello S."/>
            <person name="Baldrian P."/>
            <person name="Spatafora J.W."/>
            <person name="Henrissat B."/>
            <person name="Nagy L.G."/>
            <person name="Aury J.M."/>
            <person name="Wincker P."/>
            <person name="Grigoriev I.V."/>
            <person name="Bonfante P."/>
            <person name="Martin F.M."/>
        </authorList>
    </citation>
    <scope>NUCLEOTIDE SEQUENCE [LARGE SCALE GENOMIC DNA]</scope>
    <source>
        <strain evidence="3 4">RN42</strain>
    </source>
</reference>
<protein>
    <recommendedName>
        <fullName evidence="5">Chromo domain-containing protein</fullName>
    </recommendedName>
</protein>
<organism evidence="3 4">
    <name type="scientific">Ascobolus immersus RN42</name>
    <dbReference type="NCBI Taxonomy" id="1160509"/>
    <lineage>
        <taxon>Eukaryota</taxon>
        <taxon>Fungi</taxon>
        <taxon>Dikarya</taxon>
        <taxon>Ascomycota</taxon>
        <taxon>Pezizomycotina</taxon>
        <taxon>Pezizomycetes</taxon>
        <taxon>Pezizales</taxon>
        <taxon>Ascobolaceae</taxon>
        <taxon>Ascobolus</taxon>
    </lineage>
</organism>
<keyword evidence="4" id="KW-1185">Reference proteome</keyword>